<evidence type="ECO:0000313" key="4">
    <source>
        <dbReference type="Proteomes" id="UP000030816"/>
    </source>
</evidence>
<dbReference type="STRING" id="1081103.A0A0B2WTP8"/>
<evidence type="ECO:0000256" key="2">
    <source>
        <dbReference type="SAM" id="MobiDB-lite"/>
    </source>
</evidence>
<sequence>MATIPSTGRRAIEKLDSEPLCASRGPDCQQWTPGKNPVSPRRQVSRMLERLNMFKVLLPATDAKGRPLEVMEVEEPDEECFEPPPKSGEGTADERPVRSHVNYLPVNGGIILPQFGDPAHDAAAIRTAQRAFGHERRIHPVLVEELPLRGGGIHCRTQEMPMFP</sequence>
<keyword evidence="4" id="KW-1185">Reference proteome</keyword>
<dbReference type="GO" id="GO:0004668">
    <property type="term" value="F:protein-arginine deiminase activity"/>
    <property type="evidence" value="ECO:0007669"/>
    <property type="project" value="InterPro"/>
</dbReference>
<accession>A0A0B2WTP8</accession>
<dbReference type="OrthoDB" id="544103at2759"/>
<dbReference type="GO" id="GO:0047632">
    <property type="term" value="F:agmatine deiminase activity"/>
    <property type="evidence" value="ECO:0007669"/>
    <property type="project" value="TreeGrafter"/>
</dbReference>
<dbReference type="InterPro" id="IPR007466">
    <property type="entry name" value="Peptidyl-Arg-deiminase_porph"/>
</dbReference>
<dbReference type="EMBL" id="AZHE01000013">
    <property type="protein sequence ID" value="KHN96837.1"/>
    <property type="molecule type" value="Genomic_DNA"/>
</dbReference>
<evidence type="ECO:0000256" key="1">
    <source>
        <dbReference type="ARBA" id="ARBA00022801"/>
    </source>
</evidence>
<dbReference type="RefSeq" id="XP_040677903.1">
    <property type="nucleotide sequence ID" value="XM_040824191.1"/>
</dbReference>
<gene>
    <name evidence="3" type="ORF">MAM_05393</name>
</gene>
<reference evidence="3 4" key="1">
    <citation type="journal article" date="2014" name="Proc. Natl. Acad. Sci. U.S.A.">
        <title>Trajectory and genomic determinants of fungal-pathogen speciation and host adaptation.</title>
        <authorList>
            <person name="Hu X."/>
            <person name="Xiao G."/>
            <person name="Zheng P."/>
            <person name="Shang Y."/>
            <person name="Su Y."/>
            <person name="Zhang X."/>
            <person name="Liu X."/>
            <person name="Zhan S."/>
            <person name="St Leger R.J."/>
            <person name="Wang C."/>
        </authorList>
    </citation>
    <scope>NUCLEOTIDE SEQUENCE [LARGE SCALE GENOMIC DNA]</scope>
    <source>
        <strain evidence="3 4">ARSEF 1941</strain>
    </source>
</reference>
<dbReference type="GO" id="GO:0009446">
    <property type="term" value="P:putrescine biosynthetic process"/>
    <property type="evidence" value="ECO:0007669"/>
    <property type="project" value="InterPro"/>
</dbReference>
<name>A0A0B2WTP8_METAS</name>
<dbReference type="PANTHER" id="PTHR31377:SF0">
    <property type="entry name" value="AGMATINE DEIMINASE-RELATED"/>
    <property type="match status" value="1"/>
</dbReference>
<dbReference type="Gene3D" id="3.75.10.10">
    <property type="entry name" value="L-arginine/glycine Amidinotransferase, Chain A"/>
    <property type="match status" value="1"/>
</dbReference>
<comment type="caution">
    <text evidence="3">The sequence shown here is derived from an EMBL/GenBank/DDBJ whole genome shotgun (WGS) entry which is preliminary data.</text>
</comment>
<dbReference type="Proteomes" id="UP000030816">
    <property type="component" value="Unassembled WGS sequence"/>
</dbReference>
<dbReference type="Pfam" id="PF04371">
    <property type="entry name" value="PAD_porph"/>
    <property type="match status" value="1"/>
</dbReference>
<dbReference type="AlphaFoldDB" id="A0A0B2WTP8"/>
<dbReference type="HOGENOM" id="CLU_1619412_0_0_1"/>
<organism evidence="3 4">
    <name type="scientific">Metarhizium album (strain ARSEF 1941)</name>
    <dbReference type="NCBI Taxonomy" id="1081103"/>
    <lineage>
        <taxon>Eukaryota</taxon>
        <taxon>Fungi</taxon>
        <taxon>Dikarya</taxon>
        <taxon>Ascomycota</taxon>
        <taxon>Pezizomycotina</taxon>
        <taxon>Sordariomycetes</taxon>
        <taxon>Hypocreomycetidae</taxon>
        <taxon>Hypocreales</taxon>
        <taxon>Clavicipitaceae</taxon>
        <taxon>Metarhizium</taxon>
    </lineage>
</organism>
<evidence type="ECO:0000313" key="3">
    <source>
        <dbReference type="EMBL" id="KHN96837.1"/>
    </source>
</evidence>
<keyword evidence="1" id="KW-0378">Hydrolase</keyword>
<protein>
    <submittedName>
        <fullName evidence="3">Peptidyl-arginine deiminase, Porphyromonas-type</fullName>
    </submittedName>
</protein>
<dbReference type="SUPFAM" id="SSF55909">
    <property type="entry name" value="Pentein"/>
    <property type="match status" value="1"/>
</dbReference>
<proteinExistence type="predicted"/>
<dbReference type="GeneID" id="63739848"/>
<dbReference type="PANTHER" id="PTHR31377">
    <property type="entry name" value="AGMATINE DEIMINASE-RELATED"/>
    <property type="match status" value="1"/>
</dbReference>
<feature type="region of interest" description="Disordered" evidence="2">
    <location>
        <begin position="73"/>
        <end position="96"/>
    </location>
</feature>